<accession>A0A7I8LCT0</accession>
<dbReference type="GO" id="GO:0010228">
    <property type="term" value="P:vegetative to reproductive phase transition of meristem"/>
    <property type="evidence" value="ECO:0007669"/>
    <property type="project" value="TreeGrafter"/>
</dbReference>
<dbReference type="Proteomes" id="UP000663760">
    <property type="component" value="Chromosome 14"/>
</dbReference>
<organism evidence="3 4">
    <name type="scientific">Spirodela intermedia</name>
    <name type="common">Intermediate duckweed</name>
    <dbReference type="NCBI Taxonomy" id="51605"/>
    <lineage>
        <taxon>Eukaryota</taxon>
        <taxon>Viridiplantae</taxon>
        <taxon>Streptophyta</taxon>
        <taxon>Embryophyta</taxon>
        <taxon>Tracheophyta</taxon>
        <taxon>Spermatophyta</taxon>
        <taxon>Magnoliopsida</taxon>
        <taxon>Liliopsida</taxon>
        <taxon>Araceae</taxon>
        <taxon>Lemnoideae</taxon>
        <taxon>Spirodela</taxon>
    </lineage>
</organism>
<keyword evidence="4" id="KW-1185">Reference proteome</keyword>
<keyword evidence="2" id="KW-0812">Transmembrane</keyword>
<keyword evidence="2" id="KW-1133">Transmembrane helix</keyword>
<protein>
    <submittedName>
        <fullName evidence="3">Uncharacterized protein</fullName>
    </submittedName>
</protein>
<feature type="transmembrane region" description="Helical" evidence="2">
    <location>
        <begin position="180"/>
        <end position="206"/>
    </location>
</feature>
<keyword evidence="2" id="KW-0472">Membrane</keyword>
<feature type="transmembrane region" description="Helical" evidence="2">
    <location>
        <begin position="78"/>
        <end position="102"/>
    </location>
</feature>
<dbReference type="InterPro" id="IPR040229">
    <property type="entry name" value="At3g27390-like"/>
</dbReference>
<evidence type="ECO:0000313" key="3">
    <source>
        <dbReference type="EMBL" id="CAA7407813.1"/>
    </source>
</evidence>
<feature type="transmembrane region" description="Helical" evidence="2">
    <location>
        <begin position="252"/>
        <end position="273"/>
    </location>
</feature>
<name>A0A7I8LCT0_SPIIN</name>
<evidence type="ECO:0000256" key="2">
    <source>
        <dbReference type="SAM" id="Phobius"/>
    </source>
</evidence>
<sequence length="568" mass="62974">MEVPVGFLAKLWSFVSFLPFFLLLLTLGVAKAAIVGPIAAAIVVVGNSSVIIGLWPAHFIWTYFCIGKAKRLGPVLKLVTLLLLPIPVVLLPVLAILGSLTFGLGYGYCAPLIATFEAVGEEVADKLYHCFADGCQSTVKGACTVVRDCTDFCFHSYFSYMDDLRERALGGDKPIDIDLLRLPGCMLVCALSIVIDVPMIAALALLKSPYMLLKGWQRLIQDLIGREGPFLETVCVPFAGLAIILWPIAVIGAVICAFFCSFFLATYSAVVAYQEDSVQMGLAYIVSVISMFDEYSNDLLYLREGSYLPRPVYRKEKDNQKADQDRSMKSGSKRGKLVSEQSLTLRRAFQQLKPIQIWDWLFRSCEQNGRMLVRDGLIDASDIADCILKGRCEKLTIKLPAWCILQCLLRSAELDSYGLLITDDLELTDFNWPKDKVLGWFLEPLLIMKEQIKGLQLSEDEAACLRKLIMVYNSGKPDDWNGSGFPSDDNVRRAQIQAILRRLQGIVSSLSRLPTFRRRFLNLTKILYLETLEAGALSREGGSPASSSVKSSEGVPRVSDIQAADNIV</sequence>
<reference evidence="3" key="1">
    <citation type="submission" date="2020-02" db="EMBL/GenBank/DDBJ databases">
        <authorList>
            <person name="Scholz U."/>
            <person name="Mascher M."/>
            <person name="Fiebig A."/>
        </authorList>
    </citation>
    <scope>NUCLEOTIDE SEQUENCE</scope>
</reference>
<dbReference type="EMBL" id="LR746277">
    <property type="protein sequence ID" value="CAA7407813.1"/>
    <property type="molecule type" value="Genomic_DNA"/>
</dbReference>
<dbReference type="OrthoDB" id="1932537at2759"/>
<feature type="transmembrane region" description="Helical" evidence="2">
    <location>
        <begin position="42"/>
        <end position="66"/>
    </location>
</feature>
<feature type="compositionally biased region" description="Basic and acidic residues" evidence="1">
    <location>
        <begin position="316"/>
        <end position="328"/>
    </location>
</feature>
<evidence type="ECO:0000256" key="1">
    <source>
        <dbReference type="SAM" id="MobiDB-lite"/>
    </source>
</evidence>
<gene>
    <name evidence="3" type="ORF">SI8410_14018491</name>
</gene>
<feature type="region of interest" description="Disordered" evidence="1">
    <location>
        <begin position="316"/>
        <end position="335"/>
    </location>
</feature>
<evidence type="ECO:0000313" key="4">
    <source>
        <dbReference type="Proteomes" id="UP000663760"/>
    </source>
</evidence>
<dbReference type="PANTHER" id="PTHR31133">
    <property type="entry name" value="MEMBRANE PROTEIN"/>
    <property type="match status" value="1"/>
</dbReference>
<dbReference type="AlphaFoldDB" id="A0A7I8LCT0"/>
<proteinExistence type="predicted"/>
<dbReference type="PANTHER" id="PTHR31133:SF2">
    <property type="entry name" value="EXPRESSED PROTEIN"/>
    <property type="match status" value="1"/>
</dbReference>